<feature type="compositionally biased region" description="Basic and acidic residues" evidence="1">
    <location>
        <begin position="133"/>
        <end position="144"/>
    </location>
</feature>
<dbReference type="GO" id="GO:0004801">
    <property type="term" value="F:transaldolase activity"/>
    <property type="evidence" value="ECO:0007669"/>
    <property type="project" value="UniProtKB-EC"/>
</dbReference>
<dbReference type="AlphaFoldDB" id="A0A6J4QHX2"/>
<evidence type="ECO:0000256" key="1">
    <source>
        <dbReference type="SAM" id="MobiDB-lite"/>
    </source>
</evidence>
<proteinExistence type="predicted"/>
<protein>
    <submittedName>
        <fullName evidence="2">Transaldolase</fullName>
        <ecNumber evidence="2">2.2.1.2</ecNumber>
    </submittedName>
</protein>
<sequence>DVDPDPARRCPRHRRPRCRRRERRRAEGEGVRRRGGQGRDAGDGPQAVHRRADDEPDADAQGRHHRLPGVRQGHLGRDHGQADQLRGVLRRLRRDGAAGEGDRVVGHERLREDPGDELRRRAGVRLDPPAGGGRREAERDRPDDAGAGAAGVGRPGRRAGRVRVGVRRPGGRHRPRPGADDGRGGPGAQAVPEPGADLGQPARAAEHLPGRPDRVPRHHGDERRAEEARPRRQGPRRVLAGDGEDVLHRRAGGGVQAV</sequence>
<feature type="compositionally biased region" description="Basic residues" evidence="1">
    <location>
        <begin position="155"/>
        <end position="176"/>
    </location>
</feature>
<feature type="non-terminal residue" evidence="2">
    <location>
        <position position="258"/>
    </location>
</feature>
<feature type="region of interest" description="Disordered" evidence="1">
    <location>
        <begin position="1"/>
        <end position="258"/>
    </location>
</feature>
<reference evidence="2" key="1">
    <citation type="submission" date="2020-02" db="EMBL/GenBank/DDBJ databases">
        <authorList>
            <person name="Meier V. D."/>
        </authorList>
    </citation>
    <scope>NUCLEOTIDE SEQUENCE</scope>
    <source>
        <strain evidence="2">AVDCRST_MAG64</strain>
    </source>
</reference>
<accession>A0A6J4QHX2</accession>
<keyword evidence="2" id="KW-0808">Transferase</keyword>
<name>A0A6J4QHX2_9BACT</name>
<feature type="compositionally biased region" description="Basic and acidic residues" evidence="1">
    <location>
        <begin position="94"/>
        <end position="120"/>
    </location>
</feature>
<feature type="compositionally biased region" description="Basic and acidic residues" evidence="1">
    <location>
        <begin position="204"/>
        <end position="230"/>
    </location>
</feature>
<dbReference type="EMBL" id="CADCUQ010001050">
    <property type="protein sequence ID" value="CAA9445011.1"/>
    <property type="molecule type" value="Genomic_DNA"/>
</dbReference>
<gene>
    <name evidence="2" type="ORF">AVDCRST_MAG64-4498</name>
</gene>
<feature type="compositionally biased region" description="Basic residues" evidence="1">
    <location>
        <begin position="9"/>
        <end position="23"/>
    </location>
</feature>
<organism evidence="2">
    <name type="scientific">uncultured Phycisphaerae bacterium</name>
    <dbReference type="NCBI Taxonomy" id="904963"/>
    <lineage>
        <taxon>Bacteria</taxon>
        <taxon>Pseudomonadati</taxon>
        <taxon>Planctomycetota</taxon>
        <taxon>Phycisphaerae</taxon>
        <taxon>environmental samples</taxon>
    </lineage>
</organism>
<dbReference type="EC" id="2.2.1.2" evidence="2"/>
<evidence type="ECO:0000313" key="2">
    <source>
        <dbReference type="EMBL" id="CAA9445011.1"/>
    </source>
</evidence>
<feature type="non-terminal residue" evidence="2">
    <location>
        <position position="1"/>
    </location>
</feature>